<dbReference type="AlphaFoldDB" id="A0A6I3SCJ1"/>
<evidence type="ECO:0000313" key="1">
    <source>
        <dbReference type="EMBL" id="MTV47739.1"/>
    </source>
</evidence>
<reference evidence="1 2" key="1">
    <citation type="submission" date="2019-11" db="EMBL/GenBank/DDBJ databases">
        <title>Whole-genome sequence of a the green, strictly anaerobic photosynthetic bacterium Heliobacillus mobilis DSM 6151.</title>
        <authorList>
            <person name="Kyndt J.A."/>
            <person name="Meyer T.E."/>
        </authorList>
    </citation>
    <scope>NUCLEOTIDE SEQUENCE [LARGE SCALE GENOMIC DNA]</scope>
    <source>
        <strain evidence="1 2">DSM 6151</strain>
    </source>
</reference>
<gene>
    <name evidence="1" type="ORF">GJ688_01920</name>
</gene>
<dbReference type="EMBL" id="WNKU01000001">
    <property type="protein sequence ID" value="MTV47739.1"/>
    <property type="molecule type" value="Genomic_DNA"/>
</dbReference>
<protein>
    <submittedName>
        <fullName evidence="1">Uncharacterized protein</fullName>
    </submittedName>
</protein>
<evidence type="ECO:0000313" key="2">
    <source>
        <dbReference type="Proteomes" id="UP000430670"/>
    </source>
</evidence>
<proteinExistence type="predicted"/>
<name>A0A6I3SCJ1_HELMO</name>
<keyword evidence="2" id="KW-1185">Reference proteome</keyword>
<comment type="caution">
    <text evidence="1">The sequence shown here is derived from an EMBL/GenBank/DDBJ whole genome shotgun (WGS) entry which is preliminary data.</text>
</comment>
<dbReference type="Proteomes" id="UP000430670">
    <property type="component" value="Unassembled WGS sequence"/>
</dbReference>
<sequence length="104" mass="11989">MVTMERFEGSKGSFRQRVDDKGELILKVFLKGIPDNEPGDLQLKFYNETPDKEEATWVLTVITVFSHLEVRKFAIEYLEKLNTFETQGGDPDSNAIELMKEMLT</sequence>
<organism evidence="1 2">
    <name type="scientific">Heliobacterium mobile</name>
    <name type="common">Heliobacillus mobilis</name>
    <dbReference type="NCBI Taxonomy" id="28064"/>
    <lineage>
        <taxon>Bacteria</taxon>
        <taxon>Bacillati</taxon>
        <taxon>Bacillota</taxon>
        <taxon>Clostridia</taxon>
        <taxon>Eubacteriales</taxon>
        <taxon>Heliobacteriaceae</taxon>
        <taxon>Heliobacterium</taxon>
    </lineage>
</organism>
<accession>A0A6I3SCJ1</accession>